<evidence type="ECO:0000313" key="3">
    <source>
        <dbReference type="Proteomes" id="UP000252345"/>
    </source>
</evidence>
<dbReference type="PANTHER" id="PTHR45982:SF1">
    <property type="entry name" value="REGULATOR OF CHROMOSOME CONDENSATION"/>
    <property type="match status" value="1"/>
</dbReference>
<dbReference type="PROSITE" id="PS50012">
    <property type="entry name" value="RCC1_3"/>
    <property type="match status" value="1"/>
</dbReference>
<organism evidence="2 3">
    <name type="scientific">Bifidobacterium xylocopae</name>
    <dbReference type="NCBI Taxonomy" id="2493119"/>
    <lineage>
        <taxon>Bacteria</taxon>
        <taxon>Bacillati</taxon>
        <taxon>Actinomycetota</taxon>
        <taxon>Actinomycetes</taxon>
        <taxon>Bifidobacteriales</taxon>
        <taxon>Bifidobacteriaceae</taxon>
        <taxon>Bifidobacterium</taxon>
    </lineage>
</organism>
<feature type="non-terminal residue" evidence="2">
    <location>
        <position position="125"/>
    </location>
</feature>
<dbReference type="AlphaFoldDB" id="A0A366KBE9"/>
<gene>
    <name evidence="2" type="ORF">CRD59_07770</name>
</gene>
<dbReference type="GO" id="GO:0005737">
    <property type="term" value="C:cytoplasm"/>
    <property type="evidence" value="ECO:0007669"/>
    <property type="project" value="TreeGrafter"/>
</dbReference>
<evidence type="ECO:0000313" key="2">
    <source>
        <dbReference type="EMBL" id="RBP98697.1"/>
    </source>
</evidence>
<protein>
    <recommendedName>
        <fullName evidence="4">Chromosome condensation regulator RCC1</fullName>
    </recommendedName>
</protein>
<dbReference type="SUPFAM" id="SSF50985">
    <property type="entry name" value="RCC1/BLIP-II"/>
    <property type="match status" value="1"/>
</dbReference>
<feature type="region of interest" description="Disordered" evidence="1">
    <location>
        <begin position="1"/>
        <end position="71"/>
    </location>
</feature>
<evidence type="ECO:0000256" key="1">
    <source>
        <dbReference type="SAM" id="MobiDB-lite"/>
    </source>
</evidence>
<dbReference type="EMBL" id="PDCH01000096">
    <property type="protein sequence ID" value="RBP98697.1"/>
    <property type="molecule type" value="Genomic_DNA"/>
</dbReference>
<dbReference type="Pfam" id="PF00415">
    <property type="entry name" value="RCC1"/>
    <property type="match status" value="1"/>
</dbReference>
<proteinExistence type="predicted"/>
<feature type="region of interest" description="Disordered" evidence="1">
    <location>
        <begin position="85"/>
        <end position="125"/>
    </location>
</feature>
<dbReference type="InterPro" id="IPR009091">
    <property type="entry name" value="RCC1/BLIP-II"/>
</dbReference>
<dbReference type="GO" id="GO:0005085">
    <property type="term" value="F:guanyl-nucleotide exchange factor activity"/>
    <property type="evidence" value="ECO:0007669"/>
    <property type="project" value="TreeGrafter"/>
</dbReference>
<dbReference type="InterPro" id="IPR000408">
    <property type="entry name" value="Reg_chr_condens"/>
</dbReference>
<sequence>MPRPRRHLRTIPTHTPAPVAAPPGPPNTTWTTIRAGVQHSLGLTPDGHAYSWGDNGNGQLGNGDNTNQSTPVQVRRRALPAGNHYTAITTTSHSLAPDNTGHASSWRPPDKGPLGANPTLNSTTP</sequence>
<dbReference type="Proteomes" id="UP000252345">
    <property type="component" value="Unassembled WGS sequence"/>
</dbReference>
<dbReference type="Gene3D" id="2.130.10.30">
    <property type="entry name" value="Regulator of chromosome condensation 1/beta-lactamase-inhibitor protein II"/>
    <property type="match status" value="1"/>
</dbReference>
<dbReference type="PANTHER" id="PTHR45982">
    <property type="entry name" value="REGULATOR OF CHROMOSOME CONDENSATION"/>
    <property type="match status" value="1"/>
</dbReference>
<dbReference type="InterPro" id="IPR051553">
    <property type="entry name" value="Ran_GTPase-activating"/>
</dbReference>
<comment type="caution">
    <text evidence="2">The sequence shown here is derived from an EMBL/GenBank/DDBJ whole genome shotgun (WGS) entry which is preliminary data.</text>
</comment>
<name>A0A366KBE9_9BIFI</name>
<reference evidence="2 3" key="1">
    <citation type="submission" date="2017-10" db="EMBL/GenBank/DDBJ databases">
        <title>Bifidobacterium xylocopum sp. nov. and Bifidobacterium aemilianum sp. nov., from the carpenter bee (Xylocopa violacea) digestive tract.</title>
        <authorList>
            <person name="Alberoni D."/>
            <person name="Baffoni L."/>
            <person name="Di Gioia D."/>
            <person name="Gaggia F."/>
            <person name="Biavati B."/>
        </authorList>
    </citation>
    <scope>NUCLEOTIDE SEQUENCE [LARGE SCALE GENOMIC DNA]</scope>
    <source>
        <strain evidence="2 3">XV2</strain>
    </source>
</reference>
<keyword evidence="3" id="KW-1185">Reference proteome</keyword>
<accession>A0A366KBE9</accession>
<evidence type="ECO:0008006" key="4">
    <source>
        <dbReference type="Google" id="ProtNLM"/>
    </source>
</evidence>